<evidence type="ECO:0000256" key="2">
    <source>
        <dbReference type="ARBA" id="ARBA00009749"/>
    </source>
</evidence>
<evidence type="ECO:0000256" key="1">
    <source>
        <dbReference type="ARBA" id="ARBA00004141"/>
    </source>
</evidence>
<feature type="transmembrane region" description="Helical" evidence="8">
    <location>
        <begin position="282"/>
        <end position="302"/>
    </location>
</feature>
<organism evidence="9 10">
    <name type="scientific">Clostridium cadaveris</name>
    <dbReference type="NCBI Taxonomy" id="1529"/>
    <lineage>
        <taxon>Bacteria</taxon>
        <taxon>Bacillati</taxon>
        <taxon>Bacillota</taxon>
        <taxon>Clostridia</taxon>
        <taxon>Eubacteriales</taxon>
        <taxon>Clostridiaceae</taxon>
        <taxon>Clostridium</taxon>
    </lineage>
</organism>
<evidence type="ECO:0000256" key="3">
    <source>
        <dbReference type="ARBA" id="ARBA00022448"/>
    </source>
</evidence>
<dbReference type="STRING" id="1529.SAMN04487885_12829"/>
<accession>A0A1I2PCY4</accession>
<dbReference type="SMART" id="SM00116">
    <property type="entry name" value="CBS"/>
    <property type="match status" value="2"/>
</dbReference>
<dbReference type="Pfam" id="PF01769">
    <property type="entry name" value="MgtE"/>
    <property type="match status" value="1"/>
</dbReference>
<dbReference type="Pfam" id="PF03448">
    <property type="entry name" value="MgtE_N"/>
    <property type="match status" value="1"/>
</dbReference>
<dbReference type="eggNOG" id="COG2239">
    <property type="taxonomic scope" value="Bacteria"/>
</dbReference>
<keyword evidence="7 8" id="KW-0472">Membrane</keyword>
<dbReference type="Pfam" id="PF00571">
    <property type="entry name" value="CBS"/>
    <property type="match status" value="2"/>
</dbReference>
<dbReference type="OrthoDB" id="9790355at2"/>
<dbReference type="SUPFAM" id="SSF54631">
    <property type="entry name" value="CBS-domain pair"/>
    <property type="match status" value="1"/>
</dbReference>
<evidence type="ECO:0000313" key="9">
    <source>
        <dbReference type="EMBL" id="SFG13985.1"/>
    </source>
</evidence>
<name>A0A1I2PCY4_9CLOT</name>
<keyword evidence="8" id="KW-1003">Cell membrane</keyword>
<evidence type="ECO:0000256" key="6">
    <source>
        <dbReference type="ARBA" id="ARBA00022989"/>
    </source>
</evidence>
<dbReference type="PANTHER" id="PTHR43773">
    <property type="entry name" value="MAGNESIUM TRANSPORTER MGTE"/>
    <property type="match status" value="1"/>
</dbReference>
<keyword evidence="3 8" id="KW-0813">Transport</keyword>
<comment type="subunit">
    <text evidence="8">Homodimer.</text>
</comment>
<dbReference type="GO" id="GO:0005886">
    <property type="term" value="C:plasma membrane"/>
    <property type="evidence" value="ECO:0007669"/>
    <property type="project" value="UniProtKB-SubCell"/>
</dbReference>
<gene>
    <name evidence="9" type="ORF">SAMN04487885_12829</name>
</gene>
<dbReference type="GO" id="GO:0046872">
    <property type="term" value="F:metal ion binding"/>
    <property type="evidence" value="ECO:0007669"/>
    <property type="project" value="UniProtKB-KW"/>
</dbReference>
<keyword evidence="10" id="KW-1185">Reference proteome</keyword>
<keyword evidence="4 8" id="KW-0812">Transmembrane</keyword>
<dbReference type="Gene3D" id="3.10.580.10">
    <property type="entry name" value="CBS-domain"/>
    <property type="match status" value="1"/>
</dbReference>
<dbReference type="InterPro" id="IPR038076">
    <property type="entry name" value="MgtE_N_sf"/>
</dbReference>
<dbReference type="InterPro" id="IPR006669">
    <property type="entry name" value="MgtE_transporter"/>
</dbReference>
<dbReference type="RefSeq" id="WP_027639662.1">
    <property type="nucleotide sequence ID" value="NZ_BAAACD010000036.1"/>
</dbReference>
<dbReference type="InterPro" id="IPR006668">
    <property type="entry name" value="Mg_transptr_MgtE_intracell_dom"/>
</dbReference>
<comment type="subcellular location">
    <subcellularLocation>
        <location evidence="8">Cell membrane</location>
        <topology evidence="8">Multi-pass membrane protein</topology>
    </subcellularLocation>
    <subcellularLocation>
        <location evidence="1">Membrane</location>
        <topology evidence="1">Multi-pass membrane protein</topology>
    </subcellularLocation>
</comment>
<feature type="transmembrane region" description="Helical" evidence="8">
    <location>
        <begin position="382"/>
        <end position="405"/>
    </location>
</feature>
<reference evidence="9 10" key="1">
    <citation type="submission" date="2016-10" db="EMBL/GenBank/DDBJ databases">
        <authorList>
            <person name="de Groot N.N."/>
        </authorList>
    </citation>
    <scope>NUCLEOTIDE SEQUENCE [LARGE SCALE GENOMIC DNA]</scope>
    <source>
        <strain evidence="9 10">NLAE-zl-G419</strain>
    </source>
</reference>
<keyword evidence="6 8" id="KW-1133">Transmembrane helix</keyword>
<dbReference type="SUPFAM" id="SSF161093">
    <property type="entry name" value="MgtE membrane domain-like"/>
    <property type="match status" value="1"/>
</dbReference>
<evidence type="ECO:0000256" key="8">
    <source>
        <dbReference type="RuleBase" id="RU362011"/>
    </source>
</evidence>
<dbReference type="EMBL" id="FOOE01000028">
    <property type="protein sequence ID" value="SFG13985.1"/>
    <property type="molecule type" value="Genomic_DNA"/>
</dbReference>
<dbReference type="InterPro" id="IPR000644">
    <property type="entry name" value="CBS_dom"/>
</dbReference>
<evidence type="ECO:0000313" key="10">
    <source>
        <dbReference type="Proteomes" id="UP000182135"/>
    </source>
</evidence>
<dbReference type="Gene3D" id="1.25.60.10">
    <property type="entry name" value="MgtE N-terminal domain-like"/>
    <property type="match status" value="1"/>
</dbReference>
<dbReference type="NCBIfam" id="TIGR00400">
    <property type="entry name" value="mgtE"/>
    <property type="match status" value="1"/>
</dbReference>
<keyword evidence="8" id="KW-0479">Metal-binding</keyword>
<dbReference type="SUPFAM" id="SSF158791">
    <property type="entry name" value="MgtE N-terminal domain-like"/>
    <property type="match status" value="1"/>
</dbReference>
<sequence>MKTELNYKEFLEKLLRCANEEEISELVEDIHPADILDILHQNEDDFFKILDLLPEWFLADIVEEEDDEEKYELLKRFSEGKQKNILHEMSSDELTDLVGVLDEEESNDVLEKMDKEDRDDVNKLLSYKPDTAGGIMATEFVSIRENKTIEKTLKYLQKEGPEAETAYYLYVVDNDDILKGVVSLRDIVCNDFNTKISDITNTNVISVPYYMDQEEVAQEFKKYGFLTIPVVDEKNKILGIVTVDDIVDVMEEETTEDIHRLGGVDEEERVDGTLKESIKSRLPWLIVNLVTAILAASVVGIFEGTISKVVTLATFMPIVAGMGGNAGTQSLTIVVRGIALGELTGENAKRVFLKELLVGLTTGIAIGFIIAVLGFIWEGNVIFGIVIGVAMILNMMVATMAGYIVPVILKKLKIDPALASAVFVTTVTDVLGFFFFLGLATAFINYLI</sequence>
<dbReference type="Gene3D" id="1.10.357.20">
    <property type="entry name" value="SLC41 divalent cation transporters, integral membrane domain"/>
    <property type="match status" value="1"/>
</dbReference>
<comment type="similarity">
    <text evidence="2 8">Belongs to the SLC41A transporter family.</text>
</comment>
<dbReference type="InterPro" id="IPR046342">
    <property type="entry name" value="CBS_dom_sf"/>
</dbReference>
<dbReference type="CDD" id="cd04606">
    <property type="entry name" value="CBS_pair_Mg_transporter"/>
    <property type="match status" value="1"/>
</dbReference>
<comment type="caution">
    <text evidence="8">Lacks conserved residue(s) required for the propagation of feature annotation.</text>
</comment>
<dbReference type="PROSITE" id="PS51371">
    <property type="entry name" value="CBS"/>
    <property type="match status" value="2"/>
</dbReference>
<dbReference type="GO" id="GO:0015095">
    <property type="term" value="F:magnesium ion transmembrane transporter activity"/>
    <property type="evidence" value="ECO:0007669"/>
    <property type="project" value="UniProtKB-UniRule"/>
</dbReference>
<proteinExistence type="inferred from homology"/>
<protein>
    <recommendedName>
        <fullName evidence="8">Magnesium transporter MgtE</fullName>
    </recommendedName>
</protein>
<evidence type="ECO:0000256" key="7">
    <source>
        <dbReference type="ARBA" id="ARBA00023136"/>
    </source>
</evidence>
<dbReference type="Proteomes" id="UP000182135">
    <property type="component" value="Unassembled WGS sequence"/>
</dbReference>
<comment type="function">
    <text evidence="8">Acts as a magnesium transporter.</text>
</comment>
<keyword evidence="5 8" id="KW-0460">Magnesium</keyword>
<dbReference type="PANTHER" id="PTHR43773:SF1">
    <property type="entry name" value="MAGNESIUM TRANSPORTER MGTE"/>
    <property type="match status" value="1"/>
</dbReference>
<dbReference type="SMART" id="SM00924">
    <property type="entry name" value="MgtE_N"/>
    <property type="match status" value="1"/>
</dbReference>
<evidence type="ECO:0000256" key="4">
    <source>
        <dbReference type="ARBA" id="ARBA00022692"/>
    </source>
</evidence>
<dbReference type="InterPro" id="IPR006667">
    <property type="entry name" value="SLC41_membr_dom"/>
</dbReference>
<dbReference type="InterPro" id="IPR036739">
    <property type="entry name" value="SLC41_membr_dom_sf"/>
</dbReference>
<feature type="transmembrane region" description="Helical" evidence="8">
    <location>
        <begin position="417"/>
        <end position="444"/>
    </location>
</feature>
<dbReference type="AlphaFoldDB" id="A0A1I2PCY4"/>
<feature type="transmembrane region" description="Helical" evidence="8">
    <location>
        <begin position="356"/>
        <end position="376"/>
    </location>
</feature>
<evidence type="ECO:0000256" key="5">
    <source>
        <dbReference type="ARBA" id="ARBA00022842"/>
    </source>
</evidence>